<proteinExistence type="predicted"/>
<accession>A0A268RIH7</accession>
<reference evidence="1 2" key="1">
    <citation type="submission" date="2017-07" db="EMBL/GenBank/DDBJ databases">
        <title>Isolation and whole genome analysis of endospore-forming bacteria from heroin.</title>
        <authorList>
            <person name="Kalinowski J."/>
            <person name="Ahrens B."/>
            <person name="Al-Dilaimi A."/>
            <person name="Winkler A."/>
            <person name="Wibberg D."/>
            <person name="Schleenbecker U."/>
            <person name="Ruckert C."/>
            <person name="Wolfel R."/>
            <person name="Grass G."/>
        </authorList>
    </citation>
    <scope>NUCLEOTIDE SEQUENCE [LARGE SCALE GENOMIC DNA]</scope>
    <source>
        <strain evidence="1 2">7523-2</strain>
    </source>
</reference>
<dbReference type="SUPFAM" id="SSF52374">
    <property type="entry name" value="Nucleotidylyl transferase"/>
    <property type="match status" value="1"/>
</dbReference>
<evidence type="ECO:0000313" key="2">
    <source>
        <dbReference type="Proteomes" id="UP000216133"/>
    </source>
</evidence>
<gene>
    <name evidence="1" type="ORF">CHH61_23185</name>
</gene>
<dbReference type="InterPro" id="IPR042176">
    <property type="entry name" value="Pantoate_ligase_C"/>
</dbReference>
<organism evidence="1 2">
    <name type="scientific">Shouchella clausii</name>
    <name type="common">Alkalihalobacillus clausii</name>
    <dbReference type="NCBI Taxonomy" id="79880"/>
    <lineage>
        <taxon>Bacteria</taxon>
        <taxon>Bacillati</taxon>
        <taxon>Bacillota</taxon>
        <taxon>Bacilli</taxon>
        <taxon>Bacillales</taxon>
        <taxon>Bacillaceae</taxon>
        <taxon>Shouchella</taxon>
    </lineage>
</organism>
<keyword evidence="1" id="KW-0436">Ligase</keyword>
<dbReference type="GO" id="GO:0015940">
    <property type="term" value="P:pantothenate biosynthetic process"/>
    <property type="evidence" value="ECO:0007669"/>
    <property type="project" value="InterPro"/>
</dbReference>
<dbReference type="AlphaFoldDB" id="A0A268RIH7"/>
<dbReference type="GO" id="GO:0004592">
    <property type="term" value="F:pantoate-beta-alanine ligase activity"/>
    <property type="evidence" value="ECO:0007669"/>
    <property type="project" value="InterPro"/>
</dbReference>
<dbReference type="Gene3D" id="3.30.1300.10">
    <property type="entry name" value="Pantoate-beta-alanine ligase, C-terminal domain"/>
    <property type="match status" value="1"/>
</dbReference>
<dbReference type="RefSeq" id="WP_176471881.1">
    <property type="nucleotide sequence ID" value="NZ_NPBS01000289.1"/>
</dbReference>
<evidence type="ECO:0000313" key="1">
    <source>
        <dbReference type="EMBL" id="PAF20037.1"/>
    </source>
</evidence>
<dbReference type="EMBL" id="NPBS01000289">
    <property type="protein sequence ID" value="PAF20037.1"/>
    <property type="molecule type" value="Genomic_DNA"/>
</dbReference>
<dbReference type="Proteomes" id="UP000216133">
    <property type="component" value="Unassembled WGS sequence"/>
</dbReference>
<feature type="non-terminal residue" evidence="1">
    <location>
        <position position="1"/>
    </location>
</feature>
<comment type="caution">
    <text evidence="1">The sequence shown here is derived from an EMBL/GenBank/DDBJ whole genome shotgun (WGS) entry which is preliminary data.</text>
</comment>
<protein>
    <submittedName>
        <fullName evidence="1">Pantoate--beta-alanine ligase</fullName>
    </submittedName>
</protein>
<sequence length="83" mass="9522">YKSLIMAETLIAEGEYDPARILRSIREFIEKNTSGEIDYIEILSYPDLKQLSCLEEKIIIAMAVKFKKARLIDNAIISVKKES</sequence>
<name>A0A268RIH7_SHOCL</name>
<dbReference type="InterPro" id="IPR003721">
    <property type="entry name" value="Pantoate_ligase"/>
</dbReference>
<dbReference type="Pfam" id="PF02569">
    <property type="entry name" value="Pantoate_ligase"/>
    <property type="match status" value="1"/>
</dbReference>